<evidence type="ECO:0000256" key="1">
    <source>
        <dbReference type="ARBA" id="ARBA00001426"/>
    </source>
</evidence>
<dbReference type="InterPro" id="IPR034593">
    <property type="entry name" value="DgoD-like"/>
</dbReference>
<evidence type="ECO:0000256" key="3">
    <source>
        <dbReference type="ARBA" id="ARBA00011973"/>
    </source>
</evidence>
<evidence type="ECO:0000313" key="5">
    <source>
        <dbReference type="EMBL" id="GGH42434.1"/>
    </source>
</evidence>
<dbReference type="Pfam" id="PF02746">
    <property type="entry name" value="MR_MLE_N"/>
    <property type="match status" value="1"/>
</dbReference>
<name>A0A917IEY3_9MICO</name>
<dbReference type="InterPro" id="IPR036849">
    <property type="entry name" value="Enolase-like_C_sf"/>
</dbReference>
<dbReference type="SFLD" id="SFLDS00001">
    <property type="entry name" value="Enolase"/>
    <property type="match status" value="1"/>
</dbReference>
<dbReference type="Pfam" id="PF13378">
    <property type="entry name" value="MR_MLE_C"/>
    <property type="match status" value="1"/>
</dbReference>
<dbReference type="EC" id="4.2.1.40" evidence="3"/>
<gene>
    <name evidence="5" type="ORF">GCM10010921_15640</name>
</gene>
<dbReference type="InterPro" id="IPR029065">
    <property type="entry name" value="Enolase_C-like"/>
</dbReference>
<accession>A0A917IEY3</accession>
<dbReference type="PANTHER" id="PTHR48080">
    <property type="entry name" value="D-GALACTONATE DEHYDRATASE-RELATED"/>
    <property type="match status" value="1"/>
</dbReference>
<reference evidence="5" key="2">
    <citation type="submission" date="2020-09" db="EMBL/GenBank/DDBJ databases">
        <authorList>
            <person name="Sun Q."/>
            <person name="Zhou Y."/>
        </authorList>
    </citation>
    <scope>NUCLEOTIDE SEQUENCE</scope>
    <source>
        <strain evidence="5">CGMCC 1.15794</strain>
    </source>
</reference>
<comment type="caution">
    <text evidence="5">The sequence shown here is derived from an EMBL/GenBank/DDBJ whole genome shotgun (WGS) entry which is preliminary data.</text>
</comment>
<dbReference type="InterPro" id="IPR029017">
    <property type="entry name" value="Enolase-like_N"/>
</dbReference>
<evidence type="ECO:0000313" key="6">
    <source>
        <dbReference type="Proteomes" id="UP000657592"/>
    </source>
</evidence>
<sequence>MAAQLIRSVTIRKVQWEVEGRRQEAGFYPTAYDGGRTPQTGFVLEVMTDEGVRGEYTWTTGINGHAADHLRSVAGWMVGQDALERERIWNELRRVWRKYDQLGLGPLDCALWDIAGKVYGAPLWQLLGGYRKRLPAYASTLFGDDAGTGPLGTPAKYAEFARYCVSLGYRAIKLHGWNDGDIRREIELVHAVRDAVGPDVALMLDPSGAYRTFGDVLAVGRALDEANFYWYEDPGIEGGNSAFAYRKLRESLKTPFLQGEHIRGLQPRMDNILAGGTDFMRADAGLDGGVTGVLKIAHAAEALGVDVELHATSPVHRHLMASIRNSNFYELGLVAPSLHRASPPFFADYADDLTEVDADGTVGVPDGPGLGTPLDRDWIAAHQVEEAVFA</sequence>
<dbReference type="SUPFAM" id="SSF51604">
    <property type="entry name" value="Enolase C-terminal domain-like"/>
    <property type="match status" value="1"/>
</dbReference>
<dbReference type="InterPro" id="IPR013341">
    <property type="entry name" value="Mandelate_racemase_N_dom"/>
</dbReference>
<comment type="catalytic activity">
    <reaction evidence="1">
        <text>D-glucarate = 5-dehydro-4-deoxy-D-glucarate + H2O</text>
        <dbReference type="Rhea" id="RHEA:14573"/>
        <dbReference type="ChEBI" id="CHEBI:15377"/>
        <dbReference type="ChEBI" id="CHEBI:30612"/>
        <dbReference type="ChEBI" id="CHEBI:42819"/>
        <dbReference type="EC" id="4.2.1.40"/>
    </reaction>
</comment>
<dbReference type="PANTHER" id="PTHR48080:SF4">
    <property type="entry name" value="GLUCARATE DEHYDRATASE"/>
    <property type="match status" value="1"/>
</dbReference>
<dbReference type="Gene3D" id="3.30.390.10">
    <property type="entry name" value="Enolase-like, N-terminal domain"/>
    <property type="match status" value="1"/>
</dbReference>
<protein>
    <recommendedName>
        <fullName evidence="3">glucarate dehydratase</fullName>
        <ecNumber evidence="3">4.2.1.40</ecNumber>
    </recommendedName>
</protein>
<keyword evidence="6" id="KW-1185">Reference proteome</keyword>
<reference evidence="5" key="1">
    <citation type="journal article" date="2014" name="Int. J. Syst. Evol. Microbiol.">
        <title>Complete genome sequence of Corynebacterium casei LMG S-19264T (=DSM 44701T), isolated from a smear-ripened cheese.</title>
        <authorList>
            <consortium name="US DOE Joint Genome Institute (JGI-PGF)"/>
            <person name="Walter F."/>
            <person name="Albersmeier A."/>
            <person name="Kalinowski J."/>
            <person name="Ruckert C."/>
        </authorList>
    </citation>
    <scope>NUCLEOTIDE SEQUENCE</scope>
    <source>
        <strain evidence="5">CGMCC 1.15794</strain>
    </source>
</reference>
<comment type="pathway">
    <text evidence="2">Carbohydrate acid metabolism; D-glucarate degradation; 2,5-dioxopentanoate from D-glucarate: step 1/2.</text>
</comment>
<dbReference type="SMART" id="SM00922">
    <property type="entry name" value="MR_MLE"/>
    <property type="match status" value="1"/>
</dbReference>
<evidence type="ECO:0000259" key="4">
    <source>
        <dbReference type="SMART" id="SM00922"/>
    </source>
</evidence>
<dbReference type="SUPFAM" id="SSF54826">
    <property type="entry name" value="Enolase N-terminal domain-like"/>
    <property type="match status" value="1"/>
</dbReference>
<dbReference type="Gene3D" id="3.20.20.120">
    <property type="entry name" value="Enolase-like C-terminal domain"/>
    <property type="match status" value="1"/>
</dbReference>
<dbReference type="AlphaFoldDB" id="A0A917IEY3"/>
<organism evidence="5 6">
    <name type="scientific">Microbacterium album</name>
    <dbReference type="NCBI Taxonomy" id="2053191"/>
    <lineage>
        <taxon>Bacteria</taxon>
        <taxon>Bacillati</taxon>
        <taxon>Actinomycetota</taxon>
        <taxon>Actinomycetes</taxon>
        <taxon>Micrococcales</taxon>
        <taxon>Microbacteriaceae</taxon>
        <taxon>Microbacterium</taxon>
    </lineage>
</organism>
<proteinExistence type="predicted"/>
<dbReference type="Proteomes" id="UP000657592">
    <property type="component" value="Unassembled WGS sequence"/>
</dbReference>
<dbReference type="EMBL" id="BMJY01000005">
    <property type="protein sequence ID" value="GGH42434.1"/>
    <property type="molecule type" value="Genomic_DNA"/>
</dbReference>
<evidence type="ECO:0000256" key="2">
    <source>
        <dbReference type="ARBA" id="ARBA00005183"/>
    </source>
</evidence>
<dbReference type="InterPro" id="IPR013342">
    <property type="entry name" value="Mandelate_racemase_C"/>
</dbReference>
<dbReference type="RefSeq" id="WP_188755718.1">
    <property type="nucleotide sequence ID" value="NZ_BMJY01000005.1"/>
</dbReference>
<dbReference type="GO" id="GO:0008872">
    <property type="term" value="F:glucarate dehydratase activity"/>
    <property type="evidence" value="ECO:0007669"/>
    <property type="project" value="UniProtKB-EC"/>
</dbReference>
<feature type="domain" description="Mandelate racemase/muconate lactonizing enzyme C-terminal" evidence="4">
    <location>
        <begin position="154"/>
        <end position="255"/>
    </location>
</feature>